<name>A0A502FUN8_9PROT</name>
<dbReference type="Proteomes" id="UP000317078">
    <property type="component" value="Unassembled WGS sequence"/>
</dbReference>
<dbReference type="InterPro" id="IPR007067">
    <property type="entry name" value="Tail_sheath"/>
</dbReference>
<comment type="caution">
    <text evidence="4">The sequence shown here is derived from an EMBL/GenBank/DDBJ whole genome shotgun (WGS) entry which is preliminary data.</text>
</comment>
<comment type="similarity">
    <text evidence="1">Belongs to the myoviridae tail sheath protein family.</text>
</comment>
<feature type="domain" description="Tail sheath protein C-terminal" evidence="3">
    <location>
        <begin position="372"/>
        <end position="483"/>
    </location>
</feature>
<dbReference type="InterPro" id="IPR035089">
    <property type="entry name" value="Phage_sheath_subtilisin"/>
</dbReference>
<proteinExistence type="inferred from homology"/>
<dbReference type="OrthoDB" id="5442644at2"/>
<sequence>MVAFNEIPGGGALRTPLFFAELDATGANRGGRLPKALIIGQQLPSGSLAAGVPALCQGTGWVKSMAGQGSMLALMASQYRARDDFGPLYLLPLGDDGAGVAATGTIAVTAAPTAAGTFVRKIAGQRVAVAVSASQTAAQVATAIGAAVNALPDLPVTATVSTTTVTLTARNKGLGGNDIIVAVTDDAAPAGLAVTVTQPSGGTGNPVTALTNALATLGDTDFDFIAMPYTDTASLDALRAHLSTRWSWSKMLYGGAFAGVRGTLGAVTTVGAVRNDPHVCLVGFDSAPEPAWLWAADVTAAAAVSLRADPGLPLQTVALNVQPPPLEKRWGLGDRNALLFSGIATFTTDADGTCRIERLITTYQRNAYGQPDDSLLDVERLYQVADILRQQRSFIETTYPRMKLADDGTNARPGNRIVTPSMIKRALIAHYKGMERDGKVQNSAAFAAALVVERASGNRCRVDGIAPIVPVDQLRQVAIQAQLRDAVGVAGAR</sequence>
<dbReference type="RefSeq" id="WP_140884971.1">
    <property type="nucleotide sequence ID" value="NZ_RCZP01000018.1"/>
</dbReference>
<dbReference type="Pfam" id="PF17482">
    <property type="entry name" value="Phage_sheath_1C"/>
    <property type="match status" value="1"/>
</dbReference>
<accession>A0A502FUN8</accession>
<dbReference type="AlphaFoldDB" id="A0A502FUN8"/>
<evidence type="ECO:0000256" key="1">
    <source>
        <dbReference type="ARBA" id="ARBA00008005"/>
    </source>
</evidence>
<dbReference type="EMBL" id="RCZP01000018">
    <property type="protein sequence ID" value="TPG53268.1"/>
    <property type="molecule type" value="Genomic_DNA"/>
</dbReference>
<dbReference type="PIRSF" id="PIRSF007349">
    <property type="entry name" value="Tsp_L"/>
    <property type="match status" value="1"/>
</dbReference>
<evidence type="ECO:0000259" key="2">
    <source>
        <dbReference type="Pfam" id="PF04984"/>
    </source>
</evidence>
<evidence type="ECO:0000313" key="4">
    <source>
        <dbReference type="EMBL" id="TPG53268.1"/>
    </source>
</evidence>
<evidence type="ECO:0000313" key="5">
    <source>
        <dbReference type="Proteomes" id="UP000317078"/>
    </source>
</evidence>
<dbReference type="Pfam" id="PF04984">
    <property type="entry name" value="Phage_sheath_1"/>
    <property type="match status" value="1"/>
</dbReference>
<organism evidence="4 5">
    <name type="scientific">Muricoccus nepalensis</name>
    <dbReference type="NCBI Taxonomy" id="1854500"/>
    <lineage>
        <taxon>Bacteria</taxon>
        <taxon>Pseudomonadati</taxon>
        <taxon>Pseudomonadota</taxon>
        <taxon>Alphaproteobacteria</taxon>
        <taxon>Acetobacterales</taxon>
        <taxon>Roseomonadaceae</taxon>
        <taxon>Muricoccus</taxon>
    </lineage>
</organism>
<gene>
    <name evidence="4" type="ORF">EAH89_17270</name>
</gene>
<feature type="domain" description="Tail sheath protein subtilisin-like" evidence="2">
    <location>
        <begin position="209"/>
        <end position="362"/>
    </location>
</feature>
<dbReference type="InterPro" id="IPR020287">
    <property type="entry name" value="Tail_sheath_C"/>
</dbReference>
<reference evidence="4 5" key="1">
    <citation type="journal article" date="2019" name="Environ. Microbiol.">
        <title>Species interactions and distinct microbial communities in high Arctic permafrost affected cryosols are associated with the CH4 and CO2 gas fluxes.</title>
        <authorList>
            <person name="Altshuler I."/>
            <person name="Hamel J."/>
            <person name="Turney S."/>
            <person name="Magnuson E."/>
            <person name="Levesque R."/>
            <person name="Greer C."/>
            <person name="Whyte L.G."/>
        </authorList>
    </citation>
    <scope>NUCLEOTIDE SEQUENCE [LARGE SCALE GENOMIC DNA]</scope>
    <source>
        <strain evidence="4 5">S9.3B</strain>
    </source>
</reference>
<evidence type="ECO:0000259" key="3">
    <source>
        <dbReference type="Pfam" id="PF17482"/>
    </source>
</evidence>
<keyword evidence="5" id="KW-1185">Reference proteome</keyword>
<protein>
    <submittedName>
        <fullName evidence="4">Phage tail protein</fullName>
    </submittedName>
</protein>